<organism evidence="1 2">
    <name type="scientific">Streptomyces thioluteus</name>
    <dbReference type="NCBI Taxonomy" id="66431"/>
    <lineage>
        <taxon>Bacteria</taxon>
        <taxon>Bacillati</taxon>
        <taxon>Actinomycetota</taxon>
        <taxon>Actinomycetes</taxon>
        <taxon>Kitasatosporales</taxon>
        <taxon>Streptomycetaceae</taxon>
        <taxon>Streptomyces</taxon>
    </lineage>
</organism>
<dbReference type="EMBL" id="BAAAXZ010000064">
    <property type="protein sequence ID" value="GAA2921428.1"/>
    <property type="molecule type" value="Genomic_DNA"/>
</dbReference>
<gene>
    <name evidence="1" type="ORF">GCM10020221_17060</name>
</gene>
<keyword evidence="2" id="KW-1185">Reference proteome</keyword>
<evidence type="ECO:0000313" key="2">
    <source>
        <dbReference type="Proteomes" id="UP001501102"/>
    </source>
</evidence>
<name>A0ABN3WNU2_STRTU</name>
<proteinExistence type="predicted"/>
<evidence type="ECO:0000313" key="1">
    <source>
        <dbReference type="EMBL" id="GAA2921428.1"/>
    </source>
</evidence>
<dbReference type="PROSITE" id="PS51257">
    <property type="entry name" value="PROKAR_LIPOPROTEIN"/>
    <property type="match status" value="1"/>
</dbReference>
<sequence>MVALAAKWMSPAETEAGFGAGLLVPAVAACGAARPKTVSAAATAATRNDFLDMVKQSPVDQCMSVIGAYRRRA</sequence>
<dbReference type="Proteomes" id="UP001501102">
    <property type="component" value="Unassembled WGS sequence"/>
</dbReference>
<protein>
    <recommendedName>
        <fullName evidence="3">Lipoprotein</fullName>
    </recommendedName>
</protein>
<evidence type="ECO:0008006" key="3">
    <source>
        <dbReference type="Google" id="ProtNLM"/>
    </source>
</evidence>
<accession>A0ABN3WNU2</accession>
<reference evidence="1 2" key="1">
    <citation type="journal article" date="2019" name="Int. J. Syst. Evol. Microbiol.">
        <title>The Global Catalogue of Microorganisms (GCM) 10K type strain sequencing project: providing services to taxonomists for standard genome sequencing and annotation.</title>
        <authorList>
            <consortium name="The Broad Institute Genomics Platform"/>
            <consortium name="The Broad Institute Genome Sequencing Center for Infectious Disease"/>
            <person name="Wu L."/>
            <person name="Ma J."/>
        </authorList>
    </citation>
    <scope>NUCLEOTIDE SEQUENCE [LARGE SCALE GENOMIC DNA]</scope>
    <source>
        <strain evidence="1 2">JCM 4087</strain>
    </source>
</reference>
<comment type="caution">
    <text evidence="1">The sequence shown here is derived from an EMBL/GenBank/DDBJ whole genome shotgun (WGS) entry which is preliminary data.</text>
</comment>